<name>A0A0A9G9J1_ARUDO</name>
<dbReference type="AlphaFoldDB" id="A0A0A9G9J1"/>
<dbReference type="EMBL" id="GBRH01180518">
    <property type="protein sequence ID" value="JAE17378.1"/>
    <property type="molecule type" value="Transcribed_RNA"/>
</dbReference>
<sequence length="50" mass="5868">MYEQWVGLDHDAKFITQWHWWVNKAKCRGRVVVMAGTPSPPTPNFKIVKI</sequence>
<protein>
    <submittedName>
        <fullName evidence="1">Uncharacterized protein</fullName>
    </submittedName>
</protein>
<organism evidence="1">
    <name type="scientific">Arundo donax</name>
    <name type="common">Giant reed</name>
    <name type="synonym">Donax arundinaceus</name>
    <dbReference type="NCBI Taxonomy" id="35708"/>
    <lineage>
        <taxon>Eukaryota</taxon>
        <taxon>Viridiplantae</taxon>
        <taxon>Streptophyta</taxon>
        <taxon>Embryophyta</taxon>
        <taxon>Tracheophyta</taxon>
        <taxon>Spermatophyta</taxon>
        <taxon>Magnoliopsida</taxon>
        <taxon>Liliopsida</taxon>
        <taxon>Poales</taxon>
        <taxon>Poaceae</taxon>
        <taxon>PACMAD clade</taxon>
        <taxon>Arundinoideae</taxon>
        <taxon>Arundineae</taxon>
        <taxon>Arundo</taxon>
    </lineage>
</organism>
<reference evidence="1" key="1">
    <citation type="submission" date="2014-09" db="EMBL/GenBank/DDBJ databases">
        <authorList>
            <person name="Magalhaes I.L.F."/>
            <person name="Oliveira U."/>
            <person name="Santos F.R."/>
            <person name="Vidigal T.H.D.A."/>
            <person name="Brescovit A.D."/>
            <person name="Santos A.J."/>
        </authorList>
    </citation>
    <scope>NUCLEOTIDE SEQUENCE</scope>
    <source>
        <tissue evidence="1">Shoot tissue taken approximately 20 cm above the soil surface</tissue>
    </source>
</reference>
<reference evidence="1" key="2">
    <citation type="journal article" date="2015" name="Data Brief">
        <title>Shoot transcriptome of the giant reed, Arundo donax.</title>
        <authorList>
            <person name="Barrero R.A."/>
            <person name="Guerrero F.D."/>
            <person name="Moolhuijzen P."/>
            <person name="Goolsby J.A."/>
            <person name="Tidwell J."/>
            <person name="Bellgard S.E."/>
            <person name="Bellgard M.I."/>
        </authorList>
    </citation>
    <scope>NUCLEOTIDE SEQUENCE</scope>
    <source>
        <tissue evidence="1">Shoot tissue taken approximately 20 cm above the soil surface</tissue>
    </source>
</reference>
<evidence type="ECO:0000313" key="1">
    <source>
        <dbReference type="EMBL" id="JAE17378.1"/>
    </source>
</evidence>
<accession>A0A0A9G9J1</accession>
<proteinExistence type="predicted"/>